<dbReference type="Pfam" id="PF00078">
    <property type="entry name" value="RVT_1"/>
    <property type="match status" value="1"/>
</dbReference>
<keyword evidence="1" id="KW-0779">Telomere</keyword>
<keyword evidence="1" id="KW-0548">Nucleotidyltransferase</keyword>
<evidence type="ECO:0000256" key="1">
    <source>
        <dbReference type="RuleBase" id="RU365061"/>
    </source>
</evidence>
<accession>A0A3P8ASS2</accession>
<dbReference type="Proteomes" id="UP000050761">
    <property type="component" value="Unassembled WGS sequence"/>
</dbReference>
<name>A0A183FHJ7_HELPZ</name>
<comment type="similarity">
    <text evidence="1">Belongs to the reverse transcriptase family. Telomerase subfamily.</text>
</comment>
<keyword evidence="4" id="KW-1185">Reference proteome</keyword>
<reference evidence="3 4" key="1">
    <citation type="submission" date="2018-11" db="EMBL/GenBank/DDBJ databases">
        <authorList>
            <consortium name="Pathogen Informatics"/>
        </authorList>
    </citation>
    <scope>NUCLEOTIDE SEQUENCE [LARGE SCALE GENOMIC DNA]</scope>
</reference>
<evidence type="ECO:0000313" key="5">
    <source>
        <dbReference type="WBParaSite" id="HPBE_0000625401-mRNA-1"/>
    </source>
</evidence>
<dbReference type="AlphaFoldDB" id="A0A183FHJ7"/>
<dbReference type="GO" id="GO:0042162">
    <property type="term" value="F:telomeric DNA binding"/>
    <property type="evidence" value="ECO:0007669"/>
    <property type="project" value="TreeGrafter"/>
</dbReference>
<keyword evidence="1" id="KW-0158">Chromosome</keyword>
<accession>A0A183FHJ7</accession>
<comment type="catalytic activity">
    <reaction evidence="1">
        <text>DNA(n) + a 2'-deoxyribonucleoside 5'-triphosphate = DNA(n+1) + diphosphate</text>
        <dbReference type="Rhea" id="RHEA:22508"/>
        <dbReference type="Rhea" id="RHEA-COMP:17339"/>
        <dbReference type="Rhea" id="RHEA-COMP:17340"/>
        <dbReference type="ChEBI" id="CHEBI:33019"/>
        <dbReference type="ChEBI" id="CHEBI:61560"/>
        <dbReference type="ChEBI" id="CHEBI:173112"/>
        <dbReference type="EC" id="2.7.7.49"/>
    </reaction>
</comment>
<dbReference type="GO" id="GO:0007004">
    <property type="term" value="P:telomere maintenance via telomerase"/>
    <property type="evidence" value="ECO:0007669"/>
    <property type="project" value="TreeGrafter"/>
</dbReference>
<dbReference type="OrthoDB" id="8068635at2759"/>
<comment type="function">
    <text evidence="1">Telomerase is a ribonucleoprotein enzyme essential for the replication of chromosome termini in most eukaryotes. It elongates telomeres. It is a reverse transcriptase that adds simple sequence repeats to chromosome ends by copying a template sequence within the RNA component of the enzyme.</text>
</comment>
<keyword evidence="1" id="KW-0539">Nucleus</keyword>
<evidence type="ECO:0000259" key="2">
    <source>
        <dbReference type="PROSITE" id="PS50878"/>
    </source>
</evidence>
<dbReference type="PANTHER" id="PTHR12066">
    <property type="entry name" value="TELOMERASE REVERSE TRANSCRIPTASE"/>
    <property type="match status" value="1"/>
</dbReference>
<keyword evidence="1" id="KW-0695">RNA-directed DNA polymerase</keyword>
<comment type="subcellular location">
    <subcellularLocation>
        <location evidence="1">Nucleus</location>
    </subcellularLocation>
    <subcellularLocation>
        <location evidence="1">Chromosome</location>
        <location evidence="1">Telomere</location>
    </subcellularLocation>
</comment>
<dbReference type="GO" id="GO:0046872">
    <property type="term" value="F:metal ion binding"/>
    <property type="evidence" value="ECO:0007669"/>
    <property type="project" value="UniProtKB-KW"/>
</dbReference>
<protein>
    <recommendedName>
        <fullName evidence="1">Telomerase reverse transcriptase</fullName>
        <ecNumber evidence="1">2.7.7.49</ecNumber>
    </recommendedName>
    <alternativeName>
        <fullName evidence="1">Telomerase catalytic subunit</fullName>
    </alternativeName>
</protein>
<sequence>MHWIGVEERKFVRDYQIEPVKQNQMRTAHYKLCLTLCRPTVQCLLEDRDSMKNEMKLLSACLDGYIHAKGLKAAGGFPRNVLTVMPFPALSSDPARLRRFLKCHRLRQQLAAASNGEPIPKTGRLYFVKADLENCFACVDRDILRRALVSLLGDRPVLLATIRIMLSLIFATFKVLEASQVLDRVMGFLDGIRLTLGGRESLFEMKKGVPQGFELSSRLAHIYLIHFECTYWSRLSRRTCLLRYVDDYLMCSSSREELLQMLTTLRTPNEFGISARLVKCEATFPVEGIRRAGRFITWCGWQIDTKRLKVVQVRSDAQLLQAPRCINGKAYPPAYQGHCQRKASYSSVMTVRCTHTHSTEEGYIDTAPYSVYLSIYF</sequence>
<keyword evidence="1" id="KW-0479">Metal-binding</keyword>
<dbReference type="PROSITE" id="PS50878">
    <property type="entry name" value="RT_POL"/>
    <property type="match status" value="1"/>
</dbReference>
<dbReference type="SUPFAM" id="SSF56672">
    <property type="entry name" value="DNA/RNA polymerases"/>
    <property type="match status" value="1"/>
</dbReference>
<dbReference type="PANTHER" id="PTHR12066:SF0">
    <property type="entry name" value="TELOMERASE REVERSE TRANSCRIPTASE"/>
    <property type="match status" value="1"/>
</dbReference>
<dbReference type="WBParaSite" id="HPBE_0000625401-mRNA-1">
    <property type="protein sequence ID" value="HPBE_0000625401-mRNA-1"/>
    <property type="gene ID" value="HPBE_0000625401"/>
</dbReference>
<dbReference type="InterPro" id="IPR003545">
    <property type="entry name" value="Telomerase_RT"/>
</dbReference>
<evidence type="ECO:0000313" key="3">
    <source>
        <dbReference type="EMBL" id="VDO67558.1"/>
    </source>
</evidence>
<dbReference type="InterPro" id="IPR043502">
    <property type="entry name" value="DNA/RNA_pol_sf"/>
</dbReference>
<dbReference type="EC" id="2.7.7.49" evidence="1"/>
<dbReference type="GO" id="GO:0003720">
    <property type="term" value="F:telomerase activity"/>
    <property type="evidence" value="ECO:0007669"/>
    <property type="project" value="InterPro"/>
</dbReference>
<gene>
    <name evidence="3" type="ORF">HPBE_LOCUS6255</name>
</gene>
<reference evidence="5" key="2">
    <citation type="submission" date="2019-09" db="UniProtKB">
        <authorList>
            <consortium name="WormBaseParasite"/>
        </authorList>
    </citation>
    <scope>IDENTIFICATION</scope>
</reference>
<keyword evidence="1" id="KW-0460">Magnesium</keyword>
<evidence type="ECO:0000313" key="4">
    <source>
        <dbReference type="Proteomes" id="UP000050761"/>
    </source>
</evidence>
<dbReference type="GO" id="GO:0070034">
    <property type="term" value="F:telomerase RNA binding"/>
    <property type="evidence" value="ECO:0007669"/>
    <property type="project" value="TreeGrafter"/>
</dbReference>
<proteinExistence type="inferred from homology"/>
<dbReference type="GO" id="GO:0000333">
    <property type="term" value="C:telomerase catalytic core complex"/>
    <property type="evidence" value="ECO:0007669"/>
    <property type="project" value="TreeGrafter"/>
</dbReference>
<dbReference type="InterPro" id="IPR000477">
    <property type="entry name" value="RT_dom"/>
</dbReference>
<dbReference type="GO" id="GO:0000781">
    <property type="term" value="C:chromosome, telomeric region"/>
    <property type="evidence" value="ECO:0007669"/>
    <property type="project" value="UniProtKB-SubCell"/>
</dbReference>
<feature type="domain" description="Reverse transcriptase" evidence="2">
    <location>
        <begin position="1"/>
        <end position="303"/>
    </location>
</feature>
<dbReference type="EMBL" id="UZAH01025627">
    <property type="protein sequence ID" value="VDO67558.1"/>
    <property type="molecule type" value="Genomic_DNA"/>
</dbReference>
<keyword evidence="1" id="KW-0808">Transferase</keyword>
<organism evidence="4 5">
    <name type="scientific">Heligmosomoides polygyrus</name>
    <name type="common">Parasitic roundworm</name>
    <dbReference type="NCBI Taxonomy" id="6339"/>
    <lineage>
        <taxon>Eukaryota</taxon>
        <taxon>Metazoa</taxon>
        <taxon>Ecdysozoa</taxon>
        <taxon>Nematoda</taxon>
        <taxon>Chromadorea</taxon>
        <taxon>Rhabditida</taxon>
        <taxon>Rhabditina</taxon>
        <taxon>Rhabditomorpha</taxon>
        <taxon>Strongyloidea</taxon>
        <taxon>Heligmosomidae</taxon>
        <taxon>Heligmosomoides</taxon>
    </lineage>
</organism>